<dbReference type="GO" id="GO:0009103">
    <property type="term" value="P:lipopolysaccharide biosynthetic process"/>
    <property type="evidence" value="ECO:0007669"/>
    <property type="project" value="UniProtKB-KW"/>
</dbReference>
<dbReference type="InterPro" id="IPR000620">
    <property type="entry name" value="EamA_dom"/>
</dbReference>
<reference evidence="14" key="1">
    <citation type="submission" date="2005-10" db="EMBL/GenBank/DDBJ databases">
        <title>Complete sequence of Pelobacter carbinolicus DSM 2380.</title>
        <authorList>
            <person name="Copeland A."/>
            <person name="Lucas S."/>
            <person name="Lapidus A."/>
            <person name="Barry K."/>
            <person name="Detter J.C."/>
            <person name="Glavina T."/>
            <person name="Hammon N."/>
            <person name="Israni S."/>
            <person name="Pitluck S."/>
            <person name="Chertkov O."/>
            <person name="Schmutz J."/>
            <person name="Larimer F."/>
            <person name="Land M."/>
            <person name="Kyrpides N."/>
            <person name="Ivanova N."/>
            <person name="Richardson P."/>
        </authorList>
    </citation>
    <scope>NUCLEOTIDE SEQUENCE [LARGE SCALE GENOMIC DNA]</scope>
    <source>
        <strain evidence="14">DSM 2380 / NBRC 103641 / GraBd1</strain>
    </source>
</reference>
<dbReference type="SUPFAM" id="SSF103481">
    <property type="entry name" value="Multidrug resistance efflux transporter EmrE"/>
    <property type="match status" value="2"/>
</dbReference>
<dbReference type="Gene3D" id="1.10.3730.20">
    <property type="match status" value="2"/>
</dbReference>
<feature type="transmembrane region" description="Helical" evidence="11">
    <location>
        <begin position="62"/>
        <end position="81"/>
    </location>
</feature>
<dbReference type="PANTHER" id="PTHR30561">
    <property type="entry name" value="SMR FAMILY PROTON-DEPENDENT DRUG EFFLUX TRANSPORTER SUGE"/>
    <property type="match status" value="1"/>
</dbReference>
<keyword evidence="5" id="KW-0441">Lipid A biosynthesis</keyword>
<proteinExistence type="predicted"/>
<evidence type="ECO:0000259" key="12">
    <source>
        <dbReference type="Pfam" id="PF00892"/>
    </source>
</evidence>
<feature type="domain" description="EamA" evidence="12">
    <location>
        <begin position="152"/>
        <end position="285"/>
    </location>
</feature>
<dbReference type="InterPro" id="IPR000390">
    <property type="entry name" value="Small_drug/metabolite_transptr"/>
</dbReference>
<organism evidence="13 14">
    <name type="scientific">Syntrophotalea carbinolica (strain DSM 2380 / NBRC 103641 / GraBd1)</name>
    <name type="common">Pelobacter carbinolicus</name>
    <dbReference type="NCBI Taxonomy" id="338963"/>
    <lineage>
        <taxon>Bacteria</taxon>
        <taxon>Pseudomonadati</taxon>
        <taxon>Thermodesulfobacteriota</taxon>
        <taxon>Desulfuromonadia</taxon>
        <taxon>Desulfuromonadales</taxon>
        <taxon>Syntrophotaleaceae</taxon>
        <taxon>Syntrophotalea</taxon>
    </lineage>
</organism>
<feature type="domain" description="EamA" evidence="12">
    <location>
        <begin position="4"/>
        <end position="134"/>
    </location>
</feature>
<keyword evidence="8 11" id="KW-1133">Transmembrane helix</keyword>
<dbReference type="STRING" id="338963.Pcar_2735"/>
<dbReference type="PANTHER" id="PTHR30561:SF9">
    <property type="entry name" value="4-AMINO-4-DEOXY-L-ARABINOSE-PHOSPHOUNDECAPRENOL FLIPPASE SUBUNIT ARNF-RELATED"/>
    <property type="match status" value="1"/>
</dbReference>
<evidence type="ECO:0000256" key="4">
    <source>
        <dbReference type="ARBA" id="ARBA00022519"/>
    </source>
</evidence>
<feature type="transmembrane region" description="Helical" evidence="11">
    <location>
        <begin position="241"/>
        <end position="262"/>
    </location>
</feature>
<feature type="transmembrane region" description="Helical" evidence="11">
    <location>
        <begin position="212"/>
        <end position="235"/>
    </location>
</feature>
<dbReference type="Proteomes" id="UP000002534">
    <property type="component" value="Chromosome"/>
</dbReference>
<dbReference type="Pfam" id="PF00892">
    <property type="entry name" value="EamA"/>
    <property type="match status" value="2"/>
</dbReference>
<dbReference type="HOGENOM" id="CLU_972294_0_0_7"/>
<dbReference type="GO" id="GO:0005886">
    <property type="term" value="C:plasma membrane"/>
    <property type="evidence" value="ECO:0007669"/>
    <property type="project" value="UniProtKB-SubCell"/>
</dbReference>
<keyword evidence="4" id="KW-0997">Cell inner membrane</keyword>
<dbReference type="eggNOG" id="COG0697">
    <property type="taxonomic scope" value="Bacteria"/>
</dbReference>
<evidence type="ECO:0000256" key="3">
    <source>
        <dbReference type="ARBA" id="ARBA00022516"/>
    </source>
</evidence>
<keyword evidence="14" id="KW-1185">Reference proteome</keyword>
<dbReference type="RefSeq" id="WP_011342513.1">
    <property type="nucleotide sequence ID" value="NC_007498.2"/>
</dbReference>
<reference evidence="13 14" key="2">
    <citation type="journal article" date="2012" name="BMC Genomics">
        <title>The genome of Pelobacter carbinolicus reveals surprising metabolic capabilities and physiological features.</title>
        <authorList>
            <person name="Aklujkar M."/>
            <person name="Haveman S.A."/>
            <person name="Didonato R.Jr."/>
            <person name="Chertkov O."/>
            <person name="Han C.S."/>
            <person name="Land M.L."/>
            <person name="Brown P."/>
            <person name="Lovley D.R."/>
        </authorList>
    </citation>
    <scope>NUCLEOTIDE SEQUENCE [LARGE SCALE GENOMIC DNA]</scope>
    <source>
        <strain evidence="14">DSM 2380 / NBRC 103641 / GraBd1</strain>
    </source>
</reference>
<keyword evidence="9" id="KW-0443">Lipid metabolism</keyword>
<keyword evidence="10 11" id="KW-0472">Membrane</keyword>
<feature type="transmembrane region" description="Helical" evidence="11">
    <location>
        <begin position="36"/>
        <end position="55"/>
    </location>
</feature>
<evidence type="ECO:0000256" key="8">
    <source>
        <dbReference type="ARBA" id="ARBA00022989"/>
    </source>
</evidence>
<gene>
    <name evidence="13" type="ordered locus">Pcar_2735</name>
</gene>
<dbReference type="InterPro" id="IPR037185">
    <property type="entry name" value="EmrE-like"/>
</dbReference>
<keyword evidence="2" id="KW-1003">Cell membrane</keyword>
<dbReference type="OrthoDB" id="5387502at2"/>
<name>Q3A0Y7_SYNC1</name>
<evidence type="ECO:0000256" key="6">
    <source>
        <dbReference type="ARBA" id="ARBA00022692"/>
    </source>
</evidence>
<evidence type="ECO:0000256" key="9">
    <source>
        <dbReference type="ARBA" id="ARBA00023098"/>
    </source>
</evidence>
<evidence type="ECO:0000313" key="14">
    <source>
        <dbReference type="Proteomes" id="UP000002534"/>
    </source>
</evidence>
<protein>
    <recommendedName>
        <fullName evidence="12">EamA domain-containing protein</fullName>
    </recommendedName>
</protein>
<comment type="subcellular location">
    <subcellularLocation>
        <location evidence="1">Cell membrane</location>
        <topology evidence="1">Multi-pass membrane protein</topology>
    </subcellularLocation>
</comment>
<feature type="transmembrane region" description="Helical" evidence="11">
    <location>
        <begin position="93"/>
        <end position="113"/>
    </location>
</feature>
<dbReference type="GO" id="GO:0009245">
    <property type="term" value="P:lipid A biosynthetic process"/>
    <property type="evidence" value="ECO:0007669"/>
    <property type="project" value="UniProtKB-KW"/>
</dbReference>
<evidence type="ECO:0000256" key="10">
    <source>
        <dbReference type="ARBA" id="ARBA00023136"/>
    </source>
</evidence>
<evidence type="ECO:0000256" key="7">
    <source>
        <dbReference type="ARBA" id="ARBA00022985"/>
    </source>
</evidence>
<evidence type="ECO:0000313" key="13">
    <source>
        <dbReference type="EMBL" id="ABA89970.1"/>
    </source>
</evidence>
<sequence>MTPWFFQALLALLFLGLQRFFYKVSAERGCNTALTSLIFMSMVAAVSWLLFLGGADTGGPNAAMLLWGMVNGLAFLGSAVLTMEALRHVTAAIGYSLTRLSTVFAAVFSVVYFHDQLQMRQLAGVAVALGVVFMCARGRDVPRQRPAANYRRGVLLALFAMLAGTVASVSSKFAALQADKWGFMAISYSFSAGAALAMHSSKWRESSSASRATTWAIGLSMGALNLVGFYLLLLALETGPLAVIAPLTGLHFIIAIILSSVVYRERPNLRNIIGIAMAVAAVLLMKI</sequence>
<evidence type="ECO:0000256" key="1">
    <source>
        <dbReference type="ARBA" id="ARBA00004651"/>
    </source>
</evidence>
<evidence type="ECO:0000256" key="2">
    <source>
        <dbReference type="ARBA" id="ARBA00022475"/>
    </source>
</evidence>
<feature type="transmembrane region" description="Helical" evidence="11">
    <location>
        <begin position="269"/>
        <end position="285"/>
    </location>
</feature>
<keyword evidence="7" id="KW-0448">Lipopolysaccharide biosynthesis</keyword>
<feature type="transmembrane region" description="Helical" evidence="11">
    <location>
        <begin position="153"/>
        <end position="175"/>
    </location>
</feature>
<evidence type="ECO:0000256" key="11">
    <source>
        <dbReference type="SAM" id="Phobius"/>
    </source>
</evidence>
<feature type="transmembrane region" description="Helical" evidence="11">
    <location>
        <begin position="181"/>
        <end position="200"/>
    </location>
</feature>
<dbReference type="EMBL" id="CP000142">
    <property type="protein sequence ID" value="ABA89970.1"/>
    <property type="molecule type" value="Genomic_DNA"/>
</dbReference>
<dbReference type="AlphaFoldDB" id="Q3A0Y7"/>
<keyword evidence="3" id="KW-0444">Lipid biosynthesis</keyword>
<accession>Q3A0Y7</accession>
<keyword evidence="6 11" id="KW-0812">Transmembrane</keyword>
<dbReference type="KEGG" id="pca:Pcar_2735"/>
<evidence type="ECO:0000256" key="5">
    <source>
        <dbReference type="ARBA" id="ARBA00022556"/>
    </source>
</evidence>
<dbReference type="GO" id="GO:0022857">
    <property type="term" value="F:transmembrane transporter activity"/>
    <property type="evidence" value="ECO:0007669"/>
    <property type="project" value="InterPro"/>
</dbReference>